<feature type="domain" description="NADH:flavin oxidoreductase/NADH oxidase N-terminal" evidence="4">
    <location>
        <begin position="4"/>
        <end position="337"/>
    </location>
</feature>
<dbReference type="Pfam" id="PF00724">
    <property type="entry name" value="Oxidored_FMN"/>
    <property type="match status" value="1"/>
</dbReference>
<organism evidence="5 6">
    <name type="scientific">Rivibacter subsaxonicus</name>
    <dbReference type="NCBI Taxonomy" id="457575"/>
    <lineage>
        <taxon>Bacteria</taxon>
        <taxon>Pseudomonadati</taxon>
        <taxon>Pseudomonadota</taxon>
        <taxon>Betaproteobacteria</taxon>
        <taxon>Burkholderiales</taxon>
        <taxon>Rivibacter</taxon>
    </lineage>
</organism>
<sequence length="365" mass="39097">MPTLFDPVRLGDIELANRAVMAPLTRNRAGVGLRATALTAEYYAQRAHPRNGAGLIITEASPIDAMAHGYLDTPGIHTPEQVEAWKRVTQTVHAVGGKIVIQLWHVGRISHTSLLDGRAPLAPSAVRANTKTFTAAGFEPVSEPRALLLEEIAQIVEQYRVAAGRAIEAGFDGVEVHGANGYLVDQFLRSGTNLRTDAYGGPIENRVRFLREVMQAVTGEIGGARTGLRLSPGAPVNDAQEPNAQPLFNLAAEQLAPLQLAYLHVIEGMTGGDRSLPFDYAALRTRAKAPWMVNNGYDRQMALDAVSSGAADVVAFGKAFIANPDFTRRLRENAPLNPLDPKTLYGGGAKGYTDYPSLDAVAATA</sequence>
<dbReference type="GO" id="GO:0010181">
    <property type="term" value="F:FMN binding"/>
    <property type="evidence" value="ECO:0007669"/>
    <property type="project" value="InterPro"/>
</dbReference>
<comment type="similarity">
    <text evidence="2">Belongs to the NADH:flavin oxidoreductase/NADH oxidase family.</text>
</comment>
<dbReference type="OrthoDB" id="8523426at2"/>
<dbReference type="GO" id="GO:0016628">
    <property type="term" value="F:oxidoreductase activity, acting on the CH-CH group of donors, NAD or NADP as acceptor"/>
    <property type="evidence" value="ECO:0007669"/>
    <property type="project" value="UniProtKB-ARBA"/>
</dbReference>
<evidence type="ECO:0000313" key="6">
    <source>
        <dbReference type="Proteomes" id="UP000293671"/>
    </source>
</evidence>
<evidence type="ECO:0000256" key="1">
    <source>
        <dbReference type="ARBA" id="ARBA00001917"/>
    </source>
</evidence>
<dbReference type="SUPFAM" id="SSF51395">
    <property type="entry name" value="FMN-linked oxidoreductases"/>
    <property type="match status" value="1"/>
</dbReference>
<dbReference type="InterPro" id="IPR001155">
    <property type="entry name" value="OxRdtase_FMN_N"/>
</dbReference>
<dbReference type="PANTHER" id="PTHR22893:SF91">
    <property type="entry name" value="NADPH DEHYDROGENASE 2-RELATED"/>
    <property type="match status" value="1"/>
</dbReference>
<protein>
    <submittedName>
        <fullName evidence="5">N-ethylmaleimide reductase</fullName>
    </submittedName>
</protein>
<dbReference type="RefSeq" id="WP_130431496.1">
    <property type="nucleotide sequence ID" value="NZ_SHKP01000005.1"/>
</dbReference>
<dbReference type="InterPro" id="IPR013785">
    <property type="entry name" value="Aldolase_TIM"/>
</dbReference>
<dbReference type="EMBL" id="SHKP01000005">
    <property type="protein sequence ID" value="RZU01083.1"/>
    <property type="molecule type" value="Genomic_DNA"/>
</dbReference>
<gene>
    <name evidence="5" type="ORF">EV670_1798</name>
</gene>
<evidence type="ECO:0000256" key="2">
    <source>
        <dbReference type="ARBA" id="ARBA00005979"/>
    </source>
</evidence>
<comment type="cofactor">
    <cofactor evidence="1">
        <name>FMN</name>
        <dbReference type="ChEBI" id="CHEBI:58210"/>
    </cofactor>
</comment>
<keyword evidence="6" id="KW-1185">Reference proteome</keyword>
<accession>A0A4Q7VWS3</accession>
<dbReference type="PANTHER" id="PTHR22893">
    <property type="entry name" value="NADH OXIDOREDUCTASE-RELATED"/>
    <property type="match status" value="1"/>
</dbReference>
<dbReference type="InterPro" id="IPR045247">
    <property type="entry name" value="Oye-like"/>
</dbReference>
<dbReference type="CDD" id="cd02933">
    <property type="entry name" value="OYE_like_FMN"/>
    <property type="match status" value="1"/>
</dbReference>
<keyword evidence="3" id="KW-0560">Oxidoreductase</keyword>
<dbReference type="Proteomes" id="UP000293671">
    <property type="component" value="Unassembled WGS sequence"/>
</dbReference>
<dbReference type="FunFam" id="3.20.20.70:FF:000059">
    <property type="entry name" value="N-ethylmaleimide reductase, FMN-linked"/>
    <property type="match status" value="1"/>
</dbReference>
<reference evidence="5 6" key="1">
    <citation type="submission" date="2019-02" db="EMBL/GenBank/DDBJ databases">
        <title>Genomic Encyclopedia of Type Strains, Phase IV (KMG-IV): sequencing the most valuable type-strain genomes for metagenomic binning, comparative biology and taxonomic classification.</title>
        <authorList>
            <person name="Goeker M."/>
        </authorList>
    </citation>
    <scope>NUCLEOTIDE SEQUENCE [LARGE SCALE GENOMIC DNA]</scope>
    <source>
        <strain evidence="5 6">DSM 19570</strain>
    </source>
</reference>
<dbReference type="Gene3D" id="3.20.20.70">
    <property type="entry name" value="Aldolase class I"/>
    <property type="match status" value="1"/>
</dbReference>
<dbReference type="GO" id="GO:0005829">
    <property type="term" value="C:cytosol"/>
    <property type="evidence" value="ECO:0007669"/>
    <property type="project" value="UniProtKB-ARBA"/>
</dbReference>
<evidence type="ECO:0000256" key="3">
    <source>
        <dbReference type="ARBA" id="ARBA00023002"/>
    </source>
</evidence>
<evidence type="ECO:0000313" key="5">
    <source>
        <dbReference type="EMBL" id="RZU01083.1"/>
    </source>
</evidence>
<evidence type="ECO:0000259" key="4">
    <source>
        <dbReference type="Pfam" id="PF00724"/>
    </source>
</evidence>
<name>A0A4Q7VWS3_9BURK</name>
<proteinExistence type="inferred from homology"/>
<dbReference type="AlphaFoldDB" id="A0A4Q7VWS3"/>
<comment type="caution">
    <text evidence="5">The sequence shown here is derived from an EMBL/GenBank/DDBJ whole genome shotgun (WGS) entry which is preliminary data.</text>
</comment>